<dbReference type="InterPro" id="IPR013728">
    <property type="entry name" value="BT_3987-like_N"/>
</dbReference>
<keyword evidence="4" id="KW-1185">Reference proteome</keyword>
<feature type="domain" description="BT-3987-like N-terminal" evidence="2">
    <location>
        <begin position="63"/>
        <end position="155"/>
    </location>
</feature>
<gene>
    <name evidence="3" type="ORF">H9626_07570</name>
</gene>
<organism evidence="3 4">
    <name type="scientific">Phocaeicola faecium</name>
    <dbReference type="NCBI Taxonomy" id="2762213"/>
    <lineage>
        <taxon>Bacteria</taxon>
        <taxon>Pseudomonadati</taxon>
        <taxon>Bacteroidota</taxon>
        <taxon>Bacteroidia</taxon>
        <taxon>Bacteroidales</taxon>
        <taxon>Bacteroidaceae</taxon>
        <taxon>Phocaeicola</taxon>
    </lineage>
</organism>
<dbReference type="EMBL" id="JACSPQ010000005">
    <property type="protein sequence ID" value="MBD8002070.1"/>
    <property type="molecule type" value="Genomic_DNA"/>
</dbReference>
<protein>
    <submittedName>
        <fullName evidence="3">DUF1735 domain-containing protein</fullName>
    </submittedName>
</protein>
<dbReference type="SUPFAM" id="SSF51445">
    <property type="entry name" value="(Trans)glycosidases"/>
    <property type="match status" value="1"/>
</dbReference>
<dbReference type="Proteomes" id="UP000616346">
    <property type="component" value="Unassembled WGS sequence"/>
</dbReference>
<dbReference type="Gene3D" id="3.20.20.80">
    <property type="entry name" value="Glycosidases"/>
    <property type="match status" value="1"/>
</dbReference>
<feature type="chain" id="PRO_5047288458" evidence="1">
    <location>
        <begin position="27"/>
        <end position="476"/>
    </location>
</feature>
<dbReference type="Pfam" id="PF08522">
    <property type="entry name" value="BT_3987-like_N"/>
    <property type="match status" value="1"/>
</dbReference>
<accession>A0ABR8VBF7</accession>
<feature type="signal peptide" evidence="1">
    <location>
        <begin position="1"/>
        <end position="26"/>
    </location>
</feature>
<dbReference type="InterPro" id="IPR017853">
    <property type="entry name" value="GH"/>
</dbReference>
<keyword evidence="1" id="KW-0732">Signal</keyword>
<dbReference type="PROSITE" id="PS51257">
    <property type="entry name" value="PROKAR_LIPOPROTEIN"/>
    <property type="match status" value="1"/>
</dbReference>
<dbReference type="InterPro" id="IPR001579">
    <property type="entry name" value="Glyco_hydro_18_chit_AS"/>
</dbReference>
<comment type="caution">
    <text evidence="3">The sequence shown here is derived from an EMBL/GenBank/DDBJ whole genome shotgun (WGS) entry which is preliminary data.</text>
</comment>
<evidence type="ECO:0000313" key="3">
    <source>
        <dbReference type="EMBL" id="MBD8002070.1"/>
    </source>
</evidence>
<reference evidence="3 4" key="1">
    <citation type="submission" date="2020-08" db="EMBL/GenBank/DDBJ databases">
        <title>A Genomic Blueprint of the Chicken Gut Microbiome.</title>
        <authorList>
            <person name="Gilroy R."/>
            <person name="Ravi A."/>
            <person name="Getino M."/>
            <person name="Pursley I."/>
            <person name="Horton D.L."/>
            <person name="Alikhan N.-F."/>
            <person name="Baker D."/>
            <person name="Gharbi K."/>
            <person name="Hall N."/>
            <person name="Watson M."/>
            <person name="Adriaenssens E.M."/>
            <person name="Foster-Nyarko E."/>
            <person name="Jarju S."/>
            <person name="Secka A."/>
            <person name="Antonio M."/>
            <person name="Oren A."/>
            <person name="Chaudhuri R."/>
            <person name="La Ragione R.M."/>
            <person name="Hildebrand F."/>
            <person name="Pallen M.J."/>
        </authorList>
    </citation>
    <scope>NUCLEOTIDE SEQUENCE [LARGE SCALE GENOMIC DNA]</scope>
    <source>
        <strain evidence="3 4">Sa1YUN3</strain>
    </source>
</reference>
<evidence type="ECO:0000256" key="1">
    <source>
        <dbReference type="SAM" id="SignalP"/>
    </source>
</evidence>
<evidence type="ECO:0000259" key="2">
    <source>
        <dbReference type="Pfam" id="PF08522"/>
    </source>
</evidence>
<proteinExistence type="predicted"/>
<name>A0ABR8VBF7_9BACT</name>
<evidence type="ECO:0000313" key="4">
    <source>
        <dbReference type="Proteomes" id="UP000616346"/>
    </source>
</evidence>
<sequence length="476" mass="53170">MVPMKKLLRGLLMLAALWLVSCTGSESQKGNVVAVSAGEPFGKVLSAAQAKMLTPLALWGENSATGHIYFELTKPYDKDLTITFKVNEQALTAYNNVYGTSYTVYPADKISLEANGQITIPAGKKRSDVIDVSIQSGANTEAIYALPLTAEVSDGTQTISNNAAYIYLVTPLTPAPAINEGRTIKNLCYVEVNRESMLNTGEYIMKETKEPFFDIASVFAANIRLNEEGQPYVSCNEQTRFVLDNIDQIVRPLQAKGMKVHLSILGDHTAAGMRSLTREAAVTFAQELKYYMDIYGFDGIDFDDEYSTYVTDQKVEPYIPAPTVAPSIEECTKERYAELVYECRKLMPDKTLGIYWYTGSDYPAGEVEGKTVNDLIDYSIYGLYGKWRSIDTDTVATAKQCPYAVEVTTAKGDVKINSTFVKRIKDDKWGYFAVYDLNDERHYEKEFTEISRILYGQDVEWTGKSFGRTDFTPKAE</sequence>
<dbReference type="Gene3D" id="2.60.40.1740">
    <property type="entry name" value="hypothetical protein (bacova_03559)"/>
    <property type="match status" value="1"/>
</dbReference>
<dbReference type="PROSITE" id="PS01095">
    <property type="entry name" value="GH18_1"/>
    <property type="match status" value="1"/>
</dbReference>